<dbReference type="PANTHER" id="PTHR35525:SF3">
    <property type="entry name" value="BLL6575 PROTEIN"/>
    <property type="match status" value="1"/>
</dbReference>
<dbReference type="Pfam" id="PF11706">
    <property type="entry name" value="zf-CGNR"/>
    <property type="match status" value="1"/>
</dbReference>
<dbReference type="Gene3D" id="1.10.3300.10">
    <property type="entry name" value="Jann2411-like domain"/>
    <property type="match status" value="1"/>
</dbReference>
<dbReference type="RefSeq" id="WP_210660149.1">
    <property type="nucleotide sequence ID" value="NZ_JAGKSP010000007.1"/>
</dbReference>
<organism evidence="3 4">
    <name type="scientific">Paenibacillus lignilyticus</name>
    <dbReference type="NCBI Taxonomy" id="1172615"/>
    <lineage>
        <taxon>Bacteria</taxon>
        <taxon>Bacillati</taxon>
        <taxon>Bacillota</taxon>
        <taxon>Bacilli</taxon>
        <taxon>Bacillales</taxon>
        <taxon>Paenibacillaceae</taxon>
        <taxon>Paenibacillus</taxon>
    </lineage>
</organism>
<dbReference type="InterPro" id="IPR023286">
    <property type="entry name" value="ABATE_dom_sf"/>
</dbReference>
<dbReference type="EMBL" id="JAGKSP010000007">
    <property type="protein sequence ID" value="MBP3964569.1"/>
    <property type="molecule type" value="Genomic_DNA"/>
</dbReference>
<evidence type="ECO:0000259" key="2">
    <source>
        <dbReference type="Pfam" id="PF11706"/>
    </source>
</evidence>
<evidence type="ECO:0000256" key="1">
    <source>
        <dbReference type="SAM" id="MobiDB-lite"/>
    </source>
</evidence>
<accession>A0ABS5CFD7</accession>
<keyword evidence="4" id="KW-1185">Reference proteome</keyword>
<dbReference type="InterPro" id="IPR021005">
    <property type="entry name" value="Znf_CGNR"/>
</dbReference>
<dbReference type="Pfam" id="PF07336">
    <property type="entry name" value="ABATE"/>
    <property type="match status" value="1"/>
</dbReference>
<protein>
    <submittedName>
        <fullName evidence="3">CGNR zinc finger domain-containing protein</fullName>
    </submittedName>
</protein>
<feature type="region of interest" description="Disordered" evidence="1">
    <location>
        <begin position="178"/>
        <end position="197"/>
    </location>
</feature>
<evidence type="ECO:0000313" key="4">
    <source>
        <dbReference type="Proteomes" id="UP000673394"/>
    </source>
</evidence>
<comment type="caution">
    <text evidence="3">The sequence shown here is derived from an EMBL/GenBank/DDBJ whole genome shotgun (WGS) entry which is preliminary data.</text>
</comment>
<evidence type="ECO:0000313" key="3">
    <source>
        <dbReference type="EMBL" id="MBP3964569.1"/>
    </source>
</evidence>
<dbReference type="PANTHER" id="PTHR35525">
    <property type="entry name" value="BLL6575 PROTEIN"/>
    <property type="match status" value="1"/>
</dbReference>
<sequence>MFLLWEDFLRSDYRDWRGSGHTEELLDKPDWLEQWLTVHSLPYPGAPTAKEVNELKQLREHILHIVQKLTVSEAVDPINLEGLNRALSSGPMILHIAESNSDFRLDTTPLQTGWSRIGAEVAASFGRLLTDCEPSRLRICDNPDCRAVYYDETRNRSKRFCDERACGNLMKVRRFRARQKAAESGGPSNPDSPEITV</sequence>
<dbReference type="SUPFAM" id="SSF160904">
    <property type="entry name" value="Jann2411-like"/>
    <property type="match status" value="1"/>
</dbReference>
<reference evidence="3 4" key="1">
    <citation type="submission" date="2021-04" db="EMBL/GenBank/DDBJ databases">
        <title>Paenibacillus sp. DLE-14 whole genome sequence.</title>
        <authorList>
            <person name="Ham Y.J."/>
        </authorList>
    </citation>
    <scope>NUCLEOTIDE SEQUENCE [LARGE SCALE GENOMIC DNA]</scope>
    <source>
        <strain evidence="3 4">DLE-14</strain>
    </source>
</reference>
<feature type="domain" description="Zinc finger CGNR" evidence="2">
    <location>
        <begin position="136"/>
        <end position="179"/>
    </location>
</feature>
<name>A0ABS5CFD7_9BACL</name>
<dbReference type="InterPro" id="IPR010852">
    <property type="entry name" value="ABATE"/>
</dbReference>
<gene>
    <name evidence="3" type="ORF">I8J30_17765</name>
</gene>
<dbReference type="Proteomes" id="UP000673394">
    <property type="component" value="Unassembled WGS sequence"/>
</dbReference>
<proteinExistence type="predicted"/>